<comment type="caution">
    <text evidence="2">The sequence shown here is derived from an EMBL/GenBank/DDBJ whole genome shotgun (WGS) entry which is preliminary data.</text>
</comment>
<sequence length="308" mass="35796">MVNLSKLEEIKDLRTVWPHEALDFTPWLSQDDNIALLADAVGLDITVDETESSVGDFNVDIFASETGTDRKIIIENQLEDTNHDHLGKLITYASGKSADVIIWVVKHAREEHKAAIEWLNNHTDEKVGFFLCEIKLYRIGNSEPAVKFEVIEKPNDWTKEVKKSDSANATQQQRYDYWVAFQDYAFQNEQFAKNFNRRKPSMDHWMNFSVGSSACHIAVSQIQKRDELDVELYISEDKELFHSLLSNKDEIEANAGLNFDWRELPERKASRIVIEKNVTFGDKNQWNAQFDWIIDVMLKMKKAFKKYL</sequence>
<organism evidence="2 5">
    <name type="scientific">Blautia obeum</name>
    <dbReference type="NCBI Taxonomy" id="40520"/>
    <lineage>
        <taxon>Bacteria</taxon>
        <taxon>Bacillati</taxon>
        <taxon>Bacillota</taxon>
        <taxon>Clostridia</taxon>
        <taxon>Lachnospirales</taxon>
        <taxon>Lachnospiraceae</taxon>
        <taxon>Blautia</taxon>
    </lineage>
</organism>
<protein>
    <submittedName>
        <fullName evidence="2">DUF4268 domain-containing protein</fullName>
    </submittedName>
</protein>
<dbReference type="RefSeq" id="WP_117998293.1">
    <property type="nucleotide sequence ID" value="NZ_QRSS01000035.1"/>
</dbReference>
<dbReference type="Proteomes" id="UP000265808">
    <property type="component" value="Unassembled WGS sequence"/>
</dbReference>
<dbReference type="EMBL" id="QRSS01000035">
    <property type="protein sequence ID" value="RGQ02282.1"/>
    <property type="molecule type" value="Genomic_DNA"/>
</dbReference>
<feature type="domain" description="DUF4268" evidence="1">
    <location>
        <begin position="174"/>
        <end position="308"/>
    </location>
</feature>
<reference evidence="4 5" key="1">
    <citation type="submission" date="2018-08" db="EMBL/GenBank/DDBJ databases">
        <title>A genome reference for cultivated species of the human gut microbiota.</title>
        <authorList>
            <person name="Zou Y."/>
            <person name="Xue W."/>
            <person name="Luo G."/>
        </authorList>
    </citation>
    <scope>NUCLEOTIDE SEQUENCE [LARGE SCALE GENOMIC DNA]</scope>
    <source>
        <strain evidence="2 5">AF29-2BH</strain>
        <strain evidence="3 4">AM37-4AC</strain>
    </source>
</reference>
<dbReference type="Proteomes" id="UP000283585">
    <property type="component" value="Unassembled WGS sequence"/>
</dbReference>
<proteinExistence type="predicted"/>
<accession>A0A411ZHL2</accession>
<evidence type="ECO:0000259" key="1">
    <source>
        <dbReference type="Pfam" id="PF14088"/>
    </source>
</evidence>
<dbReference type="Pfam" id="PF14088">
    <property type="entry name" value="DUF4268"/>
    <property type="match status" value="1"/>
</dbReference>
<dbReference type="InterPro" id="IPR025364">
    <property type="entry name" value="DUF4268"/>
</dbReference>
<dbReference type="AlphaFoldDB" id="A0A411ZHL2"/>
<gene>
    <name evidence="3" type="ORF">DW859_15025</name>
    <name evidence="2" type="ORF">DWZ12_16140</name>
</gene>
<evidence type="ECO:0000313" key="2">
    <source>
        <dbReference type="EMBL" id="RGQ02282.1"/>
    </source>
</evidence>
<evidence type="ECO:0000313" key="4">
    <source>
        <dbReference type="Proteomes" id="UP000265808"/>
    </source>
</evidence>
<name>A0A411ZHL2_9FIRM</name>
<dbReference type="EMBL" id="QSHL01000014">
    <property type="protein sequence ID" value="RHC03367.1"/>
    <property type="molecule type" value="Genomic_DNA"/>
</dbReference>
<evidence type="ECO:0000313" key="5">
    <source>
        <dbReference type="Proteomes" id="UP000283585"/>
    </source>
</evidence>
<evidence type="ECO:0000313" key="3">
    <source>
        <dbReference type="EMBL" id="RHC03367.1"/>
    </source>
</evidence>